<evidence type="ECO:0000313" key="5">
    <source>
        <dbReference type="EMBL" id="KAL3385590.1"/>
    </source>
</evidence>
<dbReference type="InterPro" id="IPR035979">
    <property type="entry name" value="RBD_domain_sf"/>
</dbReference>
<accession>A0ABD2VYN8</accession>
<keyword evidence="3" id="KW-0732">Signal</keyword>
<dbReference type="EMBL" id="JBJJXI010000153">
    <property type="protein sequence ID" value="KAL3385590.1"/>
    <property type="molecule type" value="Genomic_DNA"/>
</dbReference>
<feature type="chain" id="PRO_5044886128" description="RRM domain-containing protein" evidence="3">
    <location>
        <begin position="23"/>
        <end position="899"/>
    </location>
</feature>
<evidence type="ECO:0000256" key="2">
    <source>
        <dbReference type="PROSITE-ProRule" id="PRU00176"/>
    </source>
</evidence>
<evidence type="ECO:0000313" key="6">
    <source>
        <dbReference type="Proteomes" id="UP001627154"/>
    </source>
</evidence>
<evidence type="ECO:0000259" key="4">
    <source>
        <dbReference type="PROSITE" id="PS50102"/>
    </source>
</evidence>
<dbReference type="Pfam" id="PF00076">
    <property type="entry name" value="RRM_1"/>
    <property type="match status" value="1"/>
</dbReference>
<feature type="domain" description="RRM" evidence="4">
    <location>
        <begin position="857"/>
        <end position="899"/>
    </location>
</feature>
<evidence type="ECO:0000256" key="1">
    <source>
        <dbReference type="ARBA" id="ARBA00022884"/>
    </source>
</evidence>
<dbReference type="GO" id="GO:0003723">
    <property type="term" value="F:RNA binding"/>
    <property type="evidence" value="ECO:0007669"/>
    <property type="project" value="UniProtKB-UniRule"/>
</dbReference>
<dbReference type="InterPro" id="IPR012677">
    <property type="entry name" value="Nucleotide-bd_a/b_plait_sf"/>
</dbReference>
<dbReference type="SUPFAM" id="SSF54928">
    <property type="entry name" value="RNA-binding domain, RBD"/>
    <property type="match status" value="1"/>
</dbReference>
<keyword evidence="1 2" id="KW-0694">RNA-binding</keyword>
<dbReference type="Gene3D" id="3.30.70.330">
    <property type="match status" value="1"/>
</dbReference>
<sequence length="899" mass="101679">MRFQLTTAFLALLVLAINFAQSDRPRNVTVSRWIPYKYPWSVATVNRNSIADGRFAYLTCRPNLQPSGGGGGASMWARRERVCQVYLEDFRNRETPTHTSCQISLDSSLYSSSFDIGAFDVVPSHEDHVVVSWYVEDKEPTIVADRARLWRMTQVRMSDCRQAQHIRDEKITGLRPRAYATTADDRFLVLAEMQSDEGGNSVVYEMQVNVDGKLAKAPEPWFRPEDEIGFERLDLAPIAPPHNGEVVLLVEQILDRKTSRRAARFSKLVRQPEARVKLAEFNLTSAHDDDRVVYSTSHGLLTFCLATDLEANCYQYDSQGERQLVPDIVLQTEHEIQDMAVHNLPTGGFLLALGRCPADSNCDTDRNTYEIHEFDAAGRKLAKTVAPRPKTSRSPVEPASLFFENTERDYCVTTLCADPSPLDDVVFTFAFVTMSRLRLTSAFLALLVVATNGQWAPDFEPRNITSIETIHLDPKIDWKIFNPKSARSGRFSFFECESKNVDGKINCQVVFLIFLWDGRPKGKKCPLTLNLGHQGLTIEHSLVVPTHNRHVIVSWYEPKNVRGELFVVRMDDCHVAKVDDSRVKEYRPKDFIEYDDRISVLADLSTNGVEDLAHFVIDLDGKVIERPTNWSGFARGQVGSHPFDVVPVSPLSGSDGLMTFEWIPGVSRVDVKMGRYFPQKKEYTHLRLFHVEPLRNKVVYSNANGYLSYCLGFENRISCFQYDNQTLRQQFPVAFVNVPHVHLKHLALHNLPGGGFLLSVGNCPSEDPLSCETLRNTYDVHEFNACGHYLGKTADVPRPKCGIQGPFPTASLFFENYAGDYCIMEICNSPTAKSNQAGSIGDLLCMVFLYFPLRMGTRVFVGGLTYRVRERDLEKFFRKFGRIKGVAMKNGFAFVVSLQ</sequence>
<reference evidence="5 6" key="1">
    <citation type="journal article" date="2024" name="bioRxiv">
        <title>A reference genome for Trichogramma kaykai: A tiny desert-dwelling parasitoid wasp with competing sex-ratio distorters.</title>
        <authorList>
            <person name="Culotta J."/>
            <person name="Lindsey A.R."/>
        </authorList>
    </citation>
    <scope>NUCLEOTIDE SEQUENCE [LARGE SCALE GENOMIC DNA]</scope>
    <source>
        <strain evidence="5 6">KSX58</strain>
    </source>
</reference>
<evidence type="ECO:0000256" key="3">
    <source>
        <dbReference type="SAM" id="SignalP"/>
    </source>
</evidence>
<proteinExistence type="predicted"/>
<dbReference type="AlphaFoldDB" id="A0ABD2VYN8"/>
<dbReference type="Proteomes" id="UP001627154">
    <property type="component" value="Unassembled WGS sequence"/>
</dbReference>
<name>A0ABD2VYN8_9HYME</name>
<feature type="signal peptide" evidence="3">
    <location>
        <begin position="1"/>
        <end position="22"/>
    </location>
</feature>
<dbReference type="PANTHER" id="PTHR48038">
    <property type="entry name" value="RIBONUCLEOPROTEIN RB97D"/>
    <property type="match status" value="1"/>
</dbReference>
<organism evidence="5 6">
    <name type="scientific">Trichogramma kaykai</name>
    <dbReference type="NCBI Taxonomy" id="54128"/>
    <lineage>
        <taxon>Eukaryota</taxon>
        <taxon>Metazoa</taxon>
        <taxon>Ecdysozoa</taxon>
        <taxon>Arthropoda</taxon>
        <taxon>Hexapoda</taxon>
        <taxon>Insecta</taxon>
        <taxon>Pterygota</taxon>
        <taxon>Neoptera</taxon>
        <taxon>Endopterygota</taxon>
        <taxon>Hymenoptera</taxon>
        <taxon>Apocrita</taxon>
        <taxon>Proctotrupomorpha</taxon>
        <taxon>Chalcidoidea</taxon>
        <taxon>Trichogrammatidae</taxon>
        <taxon>Trichogramma</taxon>
    </lineage>
</organism>
<dbReference type="PANTHER" id="PTHR48038:SF1">
    <property type="entry name" value="RIBONUCLEOPROTEIN RB97D"/>
    <property type="match status" value="1"/>
</dbReference>
<dbReference type="PROSITE" id="PS50102">
    <property type="entry name" value="RRM"/>
    <property type="match status" value="1"/>
</dbReference>
<comment type="caution">
    <text evidence="5">The sequence shown here is derived from an EMBL/GenBank/DDBJ whole genome shotgun (WGS) entry which is preliminary data.</text>
</comment>
<protein>
    <recommendedName>
        <fullName evidence="4">RRM domain-containing protein</fullName>
    </recommendedName>
</protein>
<dbReference type="InterPro" id="IPR000504">
    <property type="entry name" value="RRM_dom"/>
</dbReference>
<keyword evidence="6" id="KW-1185">Reference proteome</keyword>
<gene>
    <name evidence="5" type="ORF">TKK_018661</name>
</gene>